<accession>A0A382ZEE1</accession>
<organism evidence="1">
    <name type="scientific">marine metagenome</name>
    <dbReference type="NCBI Taxonomy" id="408172"/>
    <lineage>
        <taxon>unclassified sequences</taxon>
        <taxon>metagenomes</taxon>
        <taxon>ecological metagenomes</taxon>
    </lineage>
</organism>
<dbReference type="AlphaFoldDB" id="A0A382ZEE1"/>
<sequence>MTVEATKVEVISGPNGDAELYELYESNQPLQYNIYFKGETSEVFMTLGEAYLEAGIRAGVKT</sequence>
<protein>
    <submittedName>
        <fullName evidence="1">Uncharacterized protein</fullName>
    </submittedName>
</protein>
<proteinExistence type="predicted"/>
<name>A0A382ZEE1_9ZZZZ</name>
<gene>
    <name evidence="1" type="ORF">METZ01_LOCUS446524</name>
</gene>
<reference evidence="1" key="1">
    <citation type="submission" date="2018-05" db="EMBL/GenBank/DDBJ databases">
        <authorList>
            <person name="Lanie J.A."/>
            <person name="Ng W.-L."/>
            <person name="Kazmierczak K.M."/>
            <person name="Andrzejewski T.M."/>
            <person name="Davidsen T.M."/>
            <person name="Wayne K.J."/>
            <person name="Tettelin H."/>
            <person name="Glass J.I."/>
            <person name="Rusch D."/>
            <person name="Podicherti R."/>
            <person name="Tsui H.-C.T."/>
            <person name="Winkler M.E."/>
        </authorList>
    </citation>
    <scope>NUCLEOTIDE SEQUENCE</scope>
</reference>
<evidence type="ECO:0000313" key="1">
    <source>
        <dbReference type="EMBL" id="SVD93670.1"/>
    </source>
</evidence>
<dbReference type="EMBL" id="UINC01183098">
    <property type="protein sequence ID" value="SVD93670.1"/>
    <property type="molecule type" value="Genomic_DNA"/>
</dbReference>